<comment type="cofactor">
    <cofactor evidence="5">
        <name>Ni(2+)</name>
        <dbReference type="ChEBI" id="CHEBI:49786"/>
    </cofactor>
</comment>
<dbReference type="PANTHER" id="PTHR21221:SF1">
    <property type="entry name" value="UREIDOGLYCOLATE LYASE"/>
    <property type="match status" value="1"/>
</dbReference>
<dbReference type="NCBIfam" id="NF009932">
    <property type="entry name" value="PRK13395.1"/>
    <property type="match status" value="1"/>
</dbReference>
<dbReference type="InterPro" id="IPR011051">
    <property type="entry name" value="RmlC_Cupin_sf"/>
</dbReference>
<keyword evidence="3 5" id="KW-0456">Lyase</keyword>
<dbReference type="EMBL" id="LAJE02000324">
    <property type="protein sequence ID" value="OEO29125.1"/>
    <property type="molecule type" value="Genomic_DNA"/>
</dbReference>
<dbReference type="SUPFAM" id="SSF51182">
    <property type="entry name" value="RmlC-like cupins"/>
    <property type="match status" value="1"/>
</dbReference>
<evidence type="ECO:0000256" key="5">
    <source>
        <dbReference type="HAMAP-Rule" id="MF_00616"/>
    </source>
</evidence>
<gene>
    <name evidence="5" type="primary">allA</name>
    <name evidence="6" type="ORF">VW23_027015</name>
</gene>
<dbReference type="RefSeq" id="WP_069911595.1">
    <property type="nucleotide sequence ID" value="NZ_LAJE02000324.1"/>
</dbReference>
<dbReference type="Pfam" id="PF04115">
    <property type="entry name" value="Ureidogly_lyase"/>
    <property type="match status" value="1"/>
</dbReference>
<dbReference type="InterPro" id="IPR023525">
    <property type="entry name" value="Ureidogly_lyase_bac"/>
</dbReference>
<comment type="subunit">
    <text evidence="1 5">Homodimer.</text>
</comment>
<dbReference type="GO" id="GO:0000256">
    <property type="term" value="P:allantoin catabolic process"/>
    <property type="evidence" value="ECO:0007669"/>
    <property type="project" value="UniProtKB-UniRule"/>
</dbReference>
<comment type="similarity">
    <text evidence="5">Belongs to the ureidoglycolate lyase family.</text>
</comment>
<reference evidence="6 7" key="1">
    <citation type="journal article" date="2015" name="Genome Announc.">
        <title>Genome Assemblies of Three Soil-Associated Devosia species: D. insulae, D. limi, and D. soli.</title>
        <authorList>
            <person name="Hassan Y.I."/>
            <person name="Lepp D."/>
            <person name="Zhou T."/>
        </authorList>
    </citation>
    <scope>NUCLEOTIDE SEQUENCE [LARGE SCALE GENOMIC DNA]</scope>
    <source>
        <strain evidence="6 7">DS-56</strain>
    </source>
</reference>
<dbReference type="AlphaFoldDB" id="A0A1E5XKM5"/>
<dbReference type="GO" id="GO:0006145">
    <property type="term" value="P:purine nucleobase catabolic process"/>
    <property type="evidence" value="ECO:0007669"/>
    <property type="project" value="UniProtKB-UniRule"/>
</dbReference>
<dbReference type="InterPro" id="IPR047233">
    <property type="entry name" value="UAH_cupin"/>
</dbReference>
<keyword evidence="7" id="KW-1185">Reference proteome</keyword>
<keyword evidence="6" id="KW-0378">Hydrolase</keyword>
<comment type="catalytic activity">
    <reaction evidence="4 5">
        <text>(S)-ureidoglycolate = urea + glyoxylate</text>
        <dbReference type="Rhea" id="RHEA:11304"/>
        <dbReference type="ChEBI" id="CHEBI:16199"/>
        <dbReference type="ChEBI" id="CHEBI:36655"/>
        <dbReference type="ChEBI" id="CHEBI:57296"/>
        <dbReference type="EC" id="4.3.2.3"/>
    </reaction>
</comment>
<evidence type="ECO:0000313" key="6">
    <source>
        <dbReference type="EMBL" id="OEO29125.1"/>
    </source>
</evidence>
<dbReference type="InterPro" id="IPR007247">
    <property type="entry name" value="Ureidogly_lyase"/>
</dbReference>
<dbReference type="EC" id="4.3.2.3" evidence="5"/>
<dbReference type="GO" id="GO:0004848">
    <property type="term" value="F:ureidoglycolate hydrolase activity"/>
    <property type="evidence" value="ECO:0007669"/>
    <property type="project" value="InterPro"/>
</dbReference>
<evidence type="ECO:0000313" key="7">
    <source>
        <dbReference type="Proteomes" id="UP000095463"/>
    </source>
</evidence>
<sequence>MTASRTIQIEPLTREAYAPFGQVIETAGAHHYPINGGMTERYHDLAKVELGGVHARPLVSIARGQPYALPLTLNMVERHPLGSQAFYPLSQRPFLSIVAPDEGGIPGLPRAFLAAAGQGINMAMNTWHAVLTPLGETADFLIIDRGGDGNNLEEYFFAEPYLVVATGSILY</sequence>
<organism evidence="6 7">
    <name type="scientific">Devosia insulae DS-56</name>
    <dbReference type="NCBI Taxonomy" id="1116389"/>
    <lineage>
        <taxon>Bacteria</taxon>
        <taxon>Pseudomonadati</taxon>
        <taxon>Pseudomonadota</taxon>
        <taxon>Alphaproteobacteria</taxon>
        <taxon>Hyphomicrobiales</taxon>
        <taxon>Devosiaceae</taxon>
        <taxon>Devosia</taxon>
    </lineage>
</organism>
<dbReference type="GO" id="GO:0050385">
    <property type="term" value="F:ureidoglycolate lyase activity"/>
    <property type="evidence" value="ECO:0007669"/>
    <property type="project" value="UniProtKB-UniRule"/>
</dbReference>
<comment type="pathway">
    <text evidence="5">Nitrogen metabolism; (S)-allantoin degradation.</text>
</comment>
<dbReference type="CDD" id="cd20298">
    <property type="entry name" value="cupin_UAH"/>
    <property type="match status" value="1"/>
</dbReference>
<dbReference type="OrthoDB" id="9804602at2"/>
<keyword evidence="2 5" id="KW-0659">Purine metabolism</keyword>
<accession>A0A1E5XKM5</accession>
<proteinExistence type="inferred from homology"/>
<comment type="caution">
    <text evidence="6">The sequence shown here is derived from an EMBL/GenBank/DDBJ whole genome shotgun (WGS) entry which is preliminary data.</text>
</comment>
<dbReference type="PANTHER" id="PTHR21221">
    <property type="entry name" value="UREIDOGLYCOLATE HYDROLASE"/>
    <property type="match status" value="1"/>
</dbReference>
<evidence type="ECO:0000256" key="4">
    <source>
        <dbReference type="ARBA" id="ARBA00047684"/>
    </source>
</evidence>
<dbReference type="PIRSF" id="PIRSF017306">
    <property type="entry name" value="Ureidogly_hydro"/>
    <property type="match status" value="1"/>
</dbReference>
<protein>
    <recommendedName>
        <fullName evidence="5">Ureidoglycolate lyase</fullName>
        <ecNumber evidence="5">4.3.2.3</ecNumber>
    </recommendedName>
    <alternativeName>
        <fullName evidence="5">Ureidoglycolatase</fullName>
    </alternativeName>
</protein>
<evidence type="ECO:0000256" key="2">
    <source>
        <dbReference type="ARBA" id="ARBA00022631"/>
    </source>
</evidence>
<evidence type="ECO:0000256" key="1">
    <source>
        <dbReference type="ARBA" id="ARBA00011738"/>
    </source>
</evidence>
<dbReference type="Gene3D" id="2.60.120.480">
    <property type="entry name" value="Ureidoglycolate hydrolase"/>
    <property type="match status" value="1"/>
</dbReference>
<dbReference type="Proteomes" id="UP000095463">
    <property type="component" value="Unassembled WGS sequence"/>
</dbReference>
<name>A0A1E5XKM5_9HYPH</name>
<comment type="function">
    <text evidence="5">Catalyzes the catabolism of the allantoin degradation intermediate (S)-ureidoglycolate, generating urea and glyoxylate. Involved in the utilization of allantoin as nitrogen source.</text>
</comment>
<dbReference type="HAMAP" id="MF_00616">
    <property type="entry name" value="Ureidogly_lyase"/>
    <property type="match status" value="1"/>
</dbReference>
<dbReference type="UniPathway" id="UPA00395"/>
<evidence type="ECO:0000256" key="3">
    <source>
        <dbReference type="ARBA" id="ARBA00023239"/>
    </source>
</evidence>
<dbReference type="InterPro" id="IPR024060">
    <property type="entry name" value="Ureidoglycolate_lyase_dom_sf"/>
</dbReference>